<dbReference type="EMBL" id="JRGF01000016">
    <property type="protein sequence ID" value="KHE41068.1"/>
    <property type="molecule type" value="Genomic_DNA"/>
</dbReference>
<comment type="catalytic activity">
    <reaction evidence="1">
        <text>a 4-O-methyl-thymidine in DNA + L-cysteinyl-[protein] = a thymidine in DNA + S-methyl-L-cysteinyl-[protein]</text>
        <dbReference type="Rhea" id="RHEA:53428"/>
        <dbReference type="Rhea" id="RHEA-COMP:10131"/>
        <dbReference type="Rhea" id="RHEA-COMP:10132"/>
        <dbReference type="Rhea" id="RHEA-COMP:13555"/>
        <dbReference type="Rhea" id="RHEA-COMP:13556"/>
        <dbReference type="ChEBI" id="CHEBI:29950"/>
        <dbReference type="ChEBI" id="CHEBI:82612"/>
        <dbReference type="ChEBI" id="CHEBI:137386"/>
        <dbReference type="ChEBI" id="CHEBI:137387"/>
        <dbReference type="EC" id="2.1.1.63"/>
    </reaction>
</comment>
<evidence type="ECO:0000256" key="2">
    <source>
        <dbReference type="ARBA" id="ARBA00022603"/>
    </source>
</evidence>
<dbReference type="InterPro" id="IPR036217">
    <property type="entry name" value="MethylDNA_cys_MeTrfase_DNAb"/>
</dbReference>
<dbReference type="CDD" id="cd06445">
    <property type="entry name" value="ATase"/>
    <property type="match status" value="1"/>
</dbReference>
<dbReference type="SUPFAM" id="SSF46767">
    <property type="entry name" value="Methylated DNA-protein cysteine methyltransferase, C-terminal domain"/>
    <property type="match status" value="1"/>
</dbReference>
<dbReference type="Proteomes" id="UP000030889">
    <property type="component" value="Unassembled WGS sequence"/>
</dbReference>
<comment type="caution">
    <text evidence="8">The sequence shown here is derived from an EMBL/GenBank/DDBJ whole genome shotgun (WGS) entry which is preliminary data.</text>
</comment>
<organism evidence="8 9">
    <name type="scientific">Alistipes inops</name>
    <dbReference type="NCBI Taxonomy" id="1501391"/>
    <lineage>
        <taxon>Bacteria</taxon>
        <taxon>Pseudomonadati</taxon>
        <taxon>Bacteroidota</taxon>
        <taxon>Bacteroidia</taxon>
        <taxon>Bacteroidales</taxon>
        <taxon>Rikenellaceae</taxon>
        <taxon>Alistipes</taxon>
    </lineage>
</organism>
<proteinExistence type="predicted"/>
<dbReference type="PANTHER" id="PTHR42942">
    <property type="entry name" value="6-O-METHYLGUANINE DNA METHYLTRANSFERASE"/>
    <property type="match status" value="1"/>
</dbReference>
<protein>
    <recommendedName>
        <fullName evidence="7">Methylated-DNA-[protein]-cysteine S-methyltransferase DNA binding domain-containing protein</fullName>
    </recommendedName>
</protein>
<name>A0ABR4YH37_9BACT</name>
<accession>A0ABR4YH37</accession>
<comment type="catalytic activity">
    <reaction evidence="6">
        <text>a 6-O-methyl-2'-deoxyguanosine in DNA + L-cysteinyl-[protein] = S-methyl-L-cysteinyl-[protein] + a 2'-deoxyguanosine in DNA</text>
        <dbReference type="Rhea" id="RHEA:24000"/>
        <dbReference type="Rhea" id="RHEA-COMP:10131"/>
        <dbReference type="Rhea" id="RHEA-COMP:10132"/>
        <dbReference type="Rhea" id="RHEA-COMP:11367"/>
        <dbReference type="Rhea" id="RHEA-COMP:11368"/>
        <dbReference type="ChEBI" id="CHEBI:29950"/>
        <dbReference type="ChEBI" id="CHEBI:82612"/>
        <dbReference type="ChEBI" id="CHEBI:85445"/>
        <dbReference type="ChEBI" id="CHEBI:85448"/>
        <dbReference type="EC" id="2.1.1.63"/>
    </reaction>
</comment>
<evidence type="ECO:0000256" key="4">
    <source>
        <dbReference type="ARBA" id="ARBA00022763"/>
    </source>
</evidence>
<feature type="domain" description="Methylated-DNA-[protein]-cysteine S-methyltransferase DNA binding" evidence="7">
    <location>
        <begin position="2"/>
        <end position="70"/>
    </location>
</feature>
<dbReference type="Pfam" id="PF01035">
    <property type="entry name" value="DNA_binding_1"/>
    <property type="match status" value="1"/>
</dbReference>
<evidence type="ECO:0000256" key="6">
    <source>
        <dbReference type="ARBA" id="ARBA00049348"/>
    </source>
</evidence>
<keyword evidence="9" id="KW-1185">Reference proteome</keyword>
<keyword evidence="2" id="KW-0489">Methyltransferase</keyword>
<evidence type="ECO:0000313" key="9">
    <source>
        <dbReference type="Proteomes" id="UP000030889"/>
    </source>
</evidence>
<dbReference type="PROSITE" id="PS00374">
    <property type="entry name" value="MGMT"/>
    <property type="match status" value="1"/>
</dbReference>
<dbReference type="InterPro" id="IPR036388">
    <property type="entry name" value="WH-like_DNA-bd_sf"/>
</dbReference>
<keyword evidence="3" id="KW-0808">Transferase</keyword>
<sequence length="94" mass="10416">MVRQIPPGKVLTYGAIARMMGRPRHARLVGRALWGTPSGRGIPCHRVVNSRGGTAPGWDGQRNLLENEGVPFHRNGRVVLERCLWQPDGEPPDE</sequence>
<keyword evidence="4" id="KW-0227">DNA damage</keyword>
<evidence type="ECO:0000256" key="3">
    <source>
        <dbReference type="ARBA" id="ARBA00022679"/>
    </source>
</evidence>
<evidence type="ECO:0000256" key="1">
    <source>
        <dbReference type="ARBA" id="ARBA00001286"/>
    </source>
</evidence>
<keyword evidence="5" id="KW-0234">DNA repair</keyword>
<dbReference type="InterPro" id="IPR001497">
    <property type="entry name" value="MethylDNA_cys_MeTrfase_AS"/>
</dbReference>
<gene>
    <name evidence="8" type="ORF">LG35_09365</name>
</gene>
<evidence type="ECO:0000256" key="5">
    <source>
        <dbReference type="ARBA" id="ARBA00023204"/>
    </source>
</evidence>
<dbReference type="Gene3D" id="1.10.10.10">
    <property type="entry name" value="Winged helix-like DNA-binding domain superfamily/Winged helix DNA-binding domain"/>
    <property type="match status" value="1"/>
</dbReference>
<evidence type="ECO:0000313" key="8">
    <source>
        <dbReference type="EMBL" id="KHE41068.1"/>
    </source>
</evidence>
<dbReference type="InterPro" id="IPR014048">
    <property type="entry name" value="MethylDNA_cys_MeTrfase_DNA-bd"/>
</dbReference>
<evidence type="ECO:0000259" key="7">
    <source>
        <dbReference type="Pfam" id="PF01035"/>
    </source>
</evidence>
<dbReference type="PANTHER" id="PTHR42942:SF1">
    <property type="entry name" value="ALKYLTRANSFERASE-LIKE PROTEIN 1"/>
    <property type="match status" value="1"/>
</dbReference>
<dbReference type="InterPro" id="IPR052520">
    <property type="entry name" value="ATL_DNA_repair"/>
</dbReference>
<reference evidence="8 9" key="1">
    <citation type="submission" date="2014-09" db="EMBL/GenBank/DDBJ databases">
        <title>Alistipes sp. 627, sp. nov., a novel member of the family Rikenellaceae isolated from human faeces.</title>
        <authorList>
            <person name="Shkoporov A.N."/>
            <person name="Chaplin A.V."/>
            <person name="Motuzova O.V."/>
            <person name="Kafarskaia L.I."/>
            <person name="Khokhlova E.V."/>
            <person name="Efimov B.A."/>
        </authorList>
    </citation>
    <scope>NUCLEOTIDE SEQUENCE [LARGE SCALE GENOMIC DNA]</scope>
    <source>
        <strain evidence="8 9">627</strain>
    </source>
</reference>